<reference evidence="3" key="1">
    <citation type="submission" date="2024-03" db="EMBL/GenBank/DDBJ databases">
        <title>WGS assembly of Saponaria officinalis var. Norfolk2.</title>
        <authorList>
            <person name="Jenkins J."/>
            <person name="Shu S."/>
            <person name="Grimwood J."/>
            <person name="Barry K."/>
            <person name="Goodstein D."/>
            <person name="Schmutz J."/>
            <person name="Leebens-Mack J."/>
            <person name="Osbourn A."/>
        </authorList>
    </citation>
    <scope>NUCLEOTIDE SEQUENCE [LARGE SCALE GENOMIC DNA]</scope>
    <source>
        <strain evidence="3">JIC</strain>
    </source>
</reference>
<feature type="compositionally biased region" description="Polar residues" evidence="1">
    <location>
        <begin position="43"/>
        <end position="55"/>
    </location>
</feature>
<feature type="compositionally biased region" description="Polar residues" evidence="1">
    <location>
        <begin position="81"/>
        <end position="90"/>
    </location>
</feature>
<dbReference type="Proteomes" id="UP001443914">
    <property type="component" value="Unassembled WGS sequence"/>
</dbReference>
<keyword evidence="4" id="KW-1185">Reference proteome</keyword>
<name>A0AAW1I2I0_SAPOF</name>
<organism evidence="3 4">
    <name type="scientific">Saponaria officinalis</name>
    <name type="common">Common soapwort</name>
    <name type="synonym">Lychnis saponaria</name>
    <dbReference type="NCBI Taxonomy" id="3572"/>
    <lineage>
        <taxon>Eukaryota</taxon>
        <taxon>Viridiplantae</taxon>
        <taxon>Streptophyta</taxon>
        <taxon>Embryophyta</taxon>
        <taxon>Tracheophyta</taxon>
        <taxon>Spermatophyta</taxon>
        <taxon>Magnoliopsida</taxon>
        <taxon>eudicotyledons</taxon>
        <taxon>Gunneridae</taxon>
        <taxon>Pentapetalae</taxon>
        <taxon>Caryophyllales</taxon>
        <taxon>Caryophyllaceae</taxon>
        <taxon>Caryophylleae</taxon>
        <taxon>Saponaria</taxon>
    </lineage>
</organism>
<feature type="domain" description="DUF3615" evidence="2">
    <location>
        <begin position="145"/>
        <end position="244"/>
    </location>
</feature>
<sequence>MRTTCEYGLRSRERGGRYALRSKGSSPPPFPIRNPKIHKSRSRLQAVNPNPTLDNNAKKPSVPRLQDKPTTPSPNPRHDNNPSLFKNSRSALPPRLDVVPPKPKPKPKPHPEAEPEHDYLVDPYPPGCEDAERVARCLANNSLSYLREHGHNYELVKPDLYDAKTVAGGIRYHCNFKAKRANDPCAPVEMFFTQVGHFREELGYGSPWKDLKVECCVSLGESDALPRERDRRGCAYCCGYVHHPVDGCEGIIWGRG</sequence>
<accession>A0AAW1I2I0</accession>
<proteinExistence type="predicted"/>
<comment type="caution">
    <text evidence="3">The sequence shown here is derived from an EMBL/GenBank/DDBJ whole genome shotgun (WGS) entry which is preliminary data.</text>
</comment>
<dbReference type="EMBL" id="JBDFQZ010000010">
    <property type="protein sequence ID" value="KAK9683670.1"/>
    <property type="molecule type" value="Genomic_DNA"/>
</dbReference>
<dbReference type="PANTHER" id="PTHR34710">
    <property type="entry name" value="OS03G0834100 PROTEIN"/>
    <property type="match status" value="1"/>
</dbReference>
<evidence type="ECO:0000313" key="3">
    <source>
        <dbReference type="EMBL" id="KAK9683670.1"/>
    </source>
</evidence>
<dbReference type="PANTHER" id="PTHR34710:SF20">
    <property type="entry name" value="OS10G0550200 PROTEIN"/>
    <property type="match status" value="1"/>
</dbReference>
<dbReference type="InterPro" id="IPR022059">
    <property type="entry name" value="DUF3615"/>
</dbReference>
<evidence type="ECO:0000313" key="4">
    <source>
        <dbReference type="Proteomes" id="UP001443914"/>
    </source>
</evidence>
<protein>
    <recommendedName>
        <fullName evidence="2">DUF3615 domain-containing protein</fullName>
    </recommendedName>
</protein>
<dbReference type="AlphaFoldDB" id="A0AAW1I2I0"/>
<feature type="compositionally biased region" description="Basic and acidic residues" evidence="1">
    <location>
        <begin position="109"/>
        <end position="119"/>
    </location>
</feature>
<evidence type="ECO:0000256" key="1">
    <source>
        <dbReference type="SAM" id="MobiDB-lite"/>
    </source>
</evidence>
<dbReference type="Pfam" id="PF12274">
    <property type="entry name" value="DUF3615"/>
    <property type="match status" value="1"/>
</dbReference>
<evidence type="ECO:0000259" key="2">
    <source>
        <dbReference type="Pfam" id="PF12274"/>
    </source>
</evidence>
<gene>
    <name evidence="3" type="ORF">RND81_10G157800</name>
</gene>
<feature type="region of interest" description="Disordered" evidence="1">
    <location>
        <begin position="1"/>
        <end position="119"/>
    </location>
</feature>